<dbReference type="InterPro" id="IPR006311">
    <property type="entry name" value="TAT_signal"/>
</dbReference>
<keyword evidence="2" id="KW-0560">Oxidoreductase</keyword>
<dbReference type="InterPro" id="IPR008354">
    <property type="entry name" value="Glc-Fru_OxRdtase_bac"/>
</dbReference>
<evidence type="ECO:0000256" key="1">
    <source>
        <dbReference type="ARBA" id="ARBA00010928"/>
    </source>
</evidence>
<dbReference type="PROSITE" id="PS51318">
    <property type="entry name" value="TAT"/>
    <property type="match status" value="1"/>
</dbReference>
<dbReference type="PRINTS" id="PR01775">
    <property type="entry name" value="GLFROXRDTASE"/>
</dbReference>
<accession>A0ABW3LRD3</accession>
<feature type="domain" description="Gfo/Idh/MocA-like oxidoreductase N-terminal" evidence="3">
    <location>
        <begin position="45"/>
        <end position="168"/>
    </location>
</feature>
<dbReference type="PANTHER" id="PTHR22604">
    <property type="entry name" value="OXIDOREDUCTASES"/>
    <property type="match status" value="1"/>
</dbReference>
<dbReference type="EMBL" id="JBHTKN010000001">
    <property type="protein sequence ID" value="MFD1041010.1"/>
    <property type="molecule type" value="Genomic_DNA"/>
</dbReference>
<dbReference type="InterPro" id="IPR036291">
    <property type="entry name" value="NAD(P)-bd_dom_sf"/>
</dbReference>
<dbReference type="InterPro" id="IPR000683">
    <property type="entry name" value="Gfo/Idh/MocA-like_OxRdtase_N"/>
</dbReference>
<sequence>MTLEFTRRQLLAAMAGAGIGASLPLRAESAMDNNGKRTRRKDSVGVALVGLGGYATHQLAPGLQLAEHCHLAGIVTGSPHKIPAWQEKHGIPDRNVYSYDDFDRIADNPDIQAVYIVTPNDLHMPLTLRAANAGKHVWCEKPMAMDAAEGQKMVDACRRNKVQLTIGYRLQHEPNTRRLMAMAREQPYGRILKIRADAGFNAYDDVDPAHKPWRRLPQHGGGAMYDMGVYSLNAARYTKGQEPVAVTARQEVRRPQLFDGVDETMRFTLEFADGSVAECATSFGEDMNTLRADCERGWYELSPFQTYDGLKGRTSDGQTFADAVPHQQARQMDDDALAILRGTAPLVPGEEGVRDMRVVDAIYASARDGGQRIVL</sequence>
<protein>
    <submittedName>
        <fullName evidence="5">Gfo/Idh/MocA family protein</fullName>
    </submittedName>
</protein>
<dbReference type="Proteomes" id="UP001597033">
    <property type="component" value="Unassembled WGS sequence"/>
</dbReference>
<dbReference type="InterPro" id="IPR050984">
    <property type="entry name" value="Gfo/Idh/MocA_domain"/>
</dbReference>
<organism evidence="5 6">
    <name type="scientific">Pseudoxanthomonas kaohsiungensis</name>
    <dbReference type="NCBI Taxonomy" id="283923"/>
    <lineage>
        <taxon>Bacteria</taxon>
        <taxon>Pseudomonadati</taxon>
        <taxon>Pseudomonadota</taxon>
        <taxon>Gammaproteobacteria</taxon>
        <taxon>Lysobacterales</taxon>
        <taxon>Lysobacteraceae</taxon>
        <taxon>Pseudoxanthomonas</taxon>
    </lineage>
</organism>
<dbReference type="Pfam" id="PF01408">
    <property type="entry name" value="GFO_IDH_MocA"/>
    <property type="match status" value="1"/>
</dbReference>
<reference evidence="6" key="1">
    <citation type="journal article" date="2019" name="Int. J. Syst. Evol. Microbiol.">
        <title>The Global Catalogue of Microorganisms (GCM) 10K type strain sequencing project: providing services to taxonomists for standard genome sequencing and annotation.</title>
        <authorList>
            <consortium name="The Broad Institute Genomics Platform"/>
            <consortium name="The Broad Institute Genome Sequencing Center for Infectious Disease"/>
            <person name="Wu L."/>
            <person name="Ma J."/>
        </authorList>
    </citation>
    <scope>NUCLEOTIDE SEQUENCE [LARGE SCALE GENOMIC DNA]</scope>
    <source>
        <strain evidence="6">CCUG 55854</strain>
    </source>
</reference>
<evidence type="ECO:0000313" key="5">
    <source>
        <dbReference type="EMBL" id="MFD1041010.1"/>
    </source>
</evidence>
<dbReference type="RefSeq" id="WP_162376665.1">
    <property type="nucleotide sequence ID" value="NZ_JBHTKN010000001.1"/>
</dbReference>
<proteinExistence type="inferred from homology"/>
<name>A0ABW3LRD3_9GAMM</name>
<evidence type="ECO:0000256" key="2">
    <source>
        <dbReference type="ARBA" id="ARBA00023002"/>
    </source>
</evidence>
<dbReference type="SUPFAM" id="SSF51735">
    <property type="entry name" value="NAD(P)-binding Rossmann-fold domains"/>
    <property type="match status" value="1"/>
</dbReference>
<evidence type="ECO:0000259" key="3">
    <source>
        <dbReference type="Pfam" id="PF01408"/>
    </source>
</evidence>
<keyword evidence="6" id="KW-1185">Reference proteome</keyword>
<comment type="similarity">
    <text evidence="1">Belongs to the Gfo/Idh/MocA family.</text>
</comment>
<dbReference type="SUPFAM" id="SSF55347">
    <property type="entry name" value="Glyceraldehyde-3-phosphate dehydrogenase-like, C-terminal domain"/>
    <property type="match status" value="1"/>
</dbReference>
<dbReference type="Gene3D" id="3.40.50.720">
    <property type="entry name" value="NAD(P)-binding Rossmann-like Domain"/>
    <property type="match status" value="1"/>
</dbReference>
<evidence type="ECO:0000313" key="6">
    <source>
        <dbReference type="Proteomes" id="UP001597033"/>
    </source>
</evidence>
<evidence type="ECO:0000259" key="4">
    <source>
        <dbReference type="Pfam" id="PF22725"/>
    </source>
</evidence>
<dbReference type="PANTHER" id="PTHR22604:SF105">
    <property type="entry name" value="TRANS-1,2-DIHYDROBENZENE-1,2-DIOL DEHYDROGENASE"/>
    <property type="match status" value="1"/>
</dbReference>
<dbReference type="Pfam" id="PF22725">
    <property type="entry name" value="GFO_IDH_MocA_C3"/>
    <property type="match status" value="1"/>
</dbReference>
<feature type="domain" description="GFO/IDH/MocA-like oxidoreductase" evidence="4">
    <location>
        <begin position="177"/>
        <end position="299"/>
    </location>
</feature>
<dbReference type="Gene3D" id="3.30.360.10">
    <property type="entry name" value="Dihydrodipicolinate Reductase, domain 2"/>
    <property type="match status" value="1"/>
</dbReference>
<comment type="caution">
    <text evidence="5">The sequence shown here is derived from an EMBL/GenBank/DDBJ whole genome shotgun (WGS) entry which is preliminary data.</text>
</comment>
<dbReference type="InterPro" id="IPR055170">
    <property type="entry name" value="GFO_IDH_MocA-like_dom"/>
</dbReference>
<gene>
    <name evidence="5" type="ORF">ACFQ2N_01430</name>
</gene>